<dbReference type="InterPro" id="IPR025714">
    <property type="entry name" value="Methyltranfer_dom"/>
</dbReference>
<dbReference type="SUPFAM" id="SSF53335">
    <property type="entry name" value="S-adenosyl-L-methionine-dependent methyltransferases"/>
    <property type="match status" value="1"/>
</dbReference>
<dbReference type="Gene3D" id="3.40.50.150">
    <property type="entry name" value="Vaccinia Virus protein VP39"/>
    <property type="match status" value="1"/>
</dbReference>
<dbReference type="EMBL" id="MK072066">
    <property type="protein sequence ID" value="AYV77759.1"/>
    <property type="molecule type" value="Genomic_DNA"/>
</dbReference>
<dbReference type="Pfam" id="PF13847">
    <property type="entry name" value="Methyltransf_31"/>
    <property type="match status" value="1"/>
</dbReference>
<dbReference type="PANTHER" id="PTHR43591:SF78">
    <property type="entry name" value="SLR0407 PROTEIN"/>
    <property type="match status" value="1"/>
</dbReference>
<protein>
    <recommendedName>
        <fullName evidence="1">Methyltransferase domain-containing protein</fullName>
    </recommendedName>
</protein>
<sequence>MAHTEKKSLGYADIAYLDTVGKQLQHLKQRSIEKMCLKPGDHVLDLGCGPASDTISLAQVVGKTGKVVGIDCDNEMIKLANQRAIDANVNDFVTHQVHMIHGSTKLPFEDNTFDACRSERVFQHLVDPKNALLELVRVTKPGGKIIIMDTDWGSIGHYTSFPEIESKIKLVYRDKISLNPLIARQIHSMMREANLKQIKAEPVIFASHDYKEFNYILGFHNKVKDEGMKCNYFTQEEYDKFVNDLIEINAKGDFLGYVCGFITIGEKI</sequence>
<organism evidence="2">
    <name type="scientific">Edafosvirus sp</name>
    <dbReference type="NCBI Taxonomy" id="2487765"/>
    <lineage>
        <taxon>Viruses</taxon>
        <taxon>Varidnaviria</taxon>
        <taxon>Bamfordvirae</taxon>
        <taxon>Nucleocytoviricota</taxon>
        <taxon>Megaviricetes</taxon>
        <taxon>Imitervirales</taxon>
        <taxon>Mimiviridae</taxon>
        <taxon>Klosneuvirinae</taxon>
    </lineage>
</organism>
<dbReference type="GO" id="GO:0008168">
    <property type="term" value="F:methyltransferase activity"/>
    <property type="evidence" value="ECO:0007669"/>
    <property type="project" value="TreeGrafter"/>
</dbReference>
<dbReference type="CDD" id="cd02440">
    <property type="entry name" value="AdoMet_MTases"/>
    <property type="match status" value="1"/>
</dbReference>
<evidence type="ECO:0000259" key="1">
    <source>
        <dbReference type="Pfam" id="PF13847"/>
    </source>
</evidence>
<evidence type="ECO:0000313" key="2">
    <source>
        <dbReference type="EMBL" id="AYV77759.1"/>
    </source>
</evidence>
<proteinExistence type="predicted"/>
<dbReference type="InterPro" id="IPR029063">
    <property type="entry name" value="SAM-dependent_MTases_sf"/>
</dbReference>
<accession>A0A3G4ZWF0</accession>
<dbReference type="PANTHER" id="PTHR43591">
    <property type="entry name" value="METHYLTRANSFERASE"/>
    <property type="match status" value="1"/>
</dbReference>
<feature type="domain" description="Methyltransferase" evidence="1">
    <location>
        <begin position="38"/>
        <end position="157"/>
    </location>
</feature>
<name>A0A3G4ZWF0_9VIRU</name>
<reference evidence="2" key="1">
    <citation type="submission" date="2018-10" db="EMBL/GenBank/DDBJ databases">
        <title>Hidden diversity of soil giant viruses.</title>
        <authorList>
            <person name="Schulz F."/>
            <person name="Alteio L."/>
            <person name="Goudeau D."/>
            <person name="Ryan E.M."/>
            <person name="Malmstrom R.R."/>
            <person name="Blanchard J."/>
            <person name="Woyke T."/>
        </authorList>
    </citation>
    <scope>NUCLEOTIDE SEQUENCE</scope>
    <source>
        <strain evidence="2">EDV1</strain>
    </source>
</reference>
<gene>
    <name evidence="2" type="ORF">Edafosvirus1_90</name>
</gene>